<protein>
    <submittedName>
        <fullName evidence="1">Uncharacterized protein</fullName>
    </submittedName>
</protein>
<dbReference type="EMBL" id="UGWV01000002">
    <property type="protein sequence ID" value="SUF97009.1"/>
    <property type="molecule type" value="Genomic_DNA"/>
</dbReference>
<organism evidence="1 2">
    <name type="scientific">Salmonella enterica</name>
    <name type="common">Salmonella choleraesuis</name>
    <dbReference type="NCBI Taxonomy" id="28901"/>
    <lineage>
        <taxon>Bacteria</taxon>
        <taxon>Pseudomonadati</taxon>
        <taxon>Pseudomonadota</taxon>
        <taxon>Gammaproteobacteria</taxon>
        <taxon>Enterobacterales</taxon>
        <taxon>Enterobacteriaceae</taxon>
        <taxon>Salmonella</taxon>
    </lineage>
</organism>
<proteinExistence type="predicted"/>
<accession>A0A7D8EP61</accession>
<sequence>MRGKILFYQSKYHWQSLSIFWLFFIQNDIIQVSKNNL</sequence>
<evidence type="ECO:0000313" key="1">
    <source>
        <dbReference type="EMBL" id="SUF97009.1"/>
    </source>
</evidence>
<gene>
    <name evidence="1" type="ORF">NCTC6385_04029</name>
</gene>
<reference evidence="1 2" key="1">
    <citation type="submission" date="2018-06" db="EMBL/GenBank/DDBJ databases">
        <authorList>
            <consortium name="Pathogen Informatics"/>
            <person name="Doyle S."/>
        </authorList>
    </citation>
    <scope>NUCLEOTIDE SEQUENCE [LARGE SCALE GENOMIC DNA]</scope>
    <source>
        <strain evidence="1 2">NCTC6385</strain>
    </source>
</reference>
<name>A0A7D8EP61_SALER</name>
<dbReference type="AlphaFoldDB" id="A0A7D8EP61"/>
<evidence type="ECO:0000313" key="2">
    <source>
        <dbReference type="Proteomes" id="UP000254463"/>
    </source>
</evidence>
<dbReference type="Proteomes" id="UP000254463">
    <property type="component" value="Unassembled WGS sequence"/>
</dbReference>